<feature type="non-terminal residue" evidence="1">
    <location>
        <position position="1"/>
    </location>
</feature>
<keyword evidence="2" id="KW-1185">Reference proteome</keyword>
<dbReference type="AlphaFoldDB" id="A0A9Q0BSS2"/>
<protein>
    <submittedName>
        <fullName evidence="1">Uncharacterized protein</fullName>
    </submittedName>
</protein>
<evidence type="ECO:0000313" key="2">
    <source>
        <dbReference type="Proteomes" id="UP001059596"/>
    </source>
</evidence>
<comment type="caution">
    <text evidence="1">The sequence shown here is derived from an EMBL/GenBank/DDBJ whole genome shotgun (WGS) entry which is preliminary data.</text>
</comment>
<name>A0A9Q0BSS2_9MUSC</name>
<evidence type="ECO:0000313" key="1">
    <source>
        <dbReference type="EMBL" id="KAI8042831.1"/>
    </source>
</evidence>
<gene>
    <name evidence="1" type="ORF">M5D96_004154</name>
</gene>
<organism evidence="1 2">
    <name type="scientific">Drosophila gunungcola</name>
    <name type="common">fruit fly</name>
    <dbReference type="NCBI Taxonomy" id="103775"/>
    <lineage>
        <taxon>Eukaryota</taxon>
        <taxon>Metazoa</taxon>
        <taxon>Ecdysozoa</taxon>
        <taxon>Arthropoda</taxon>
        <taxon>Hexapoda</taxon>
        <taxon>Insecta</taxon>
        <taxon>Pterygota</taxon>
        <taxon>Neoptera</taxon>
        <taxon>Endopterygota</taxon>
        <taxon>Diptera</taxon>
        <taxon>Brachycera</taxon>
        <taxon>Muscomorpha</taxon>
        <taxon>Ephydroidea</taxon>
        <taxon>Drosophilidae</taxon>
        <taxon>Drosophila</taxon>
        <taxon>Sophophora</taxon>
    </lineage>
</organism>
<proteinExistence type="predicted"/>
<accession>A0A9Q0BSS2</accession>
<reference evidence="1" key="1">
    <citation type="journal article" date="2023" name="Genome Biol. Evol.">
        <title>Long-read-based Genome Assembly of Drosophila gunungcola Reveals Fewer Chemosensory Genes in Flower-breeding Species.</title>
        <authorList>
            <person name="Negi A."/>
            <person name="Liao B.Y."/>
            <person name="Yeh S.D."/>
        </authorList>
    </citation>
    <scope>NUCLEOTIDE SEQUENCE</scope>
    <source>
        <strain evidence="1">Sukarami</strain>
    </source>
</reference>
<dbReference type="Proteomes" id="UP001059596">
    <property type="component" value="Unassembled WGS sequence"/>
</dbReference>
<sequence length="71" mass="8503">IYRAGRDHQKQLSRLRRILVLNSQLQRSENNNMRRAITCKRAVTMLAINWHEWQEVWIAAAETATLQCRKR</sequence>
<dbReference type="EMBL" id="JAMKOV010000002">
    <property type="protein sequence ID" value="KAI8042831.1"/>
    <property type="molecule type" value="Genomic_DNA"/>
</dbReference>